<name>A0ABM3HRS6_9MYRT</name>
<evidence type="ECO:0000259" key="9">
    <source>
        <dbReference type="Pfam" id="PF01764"/>
    </source>
</evidence>
<keyword evidence="4" id="KW-0934">Plastid</keyword>
<dbReference type="PANTHER" id="PTHR31403:SF53">
    <property type="entry name" value="PHOSPHOLIPASE A1-IGAMMA2, CHLOROPLASTIC-LIKE"/>
    <property type="match status" value="1"/>
</dbReference>
<dbReference type="PANTHER" id="PTHR31403">
    <property type="entry name" value="PHOSPHOLIPASE A1-IBETA2, CHLOROPLASTIC"/>
    <property type="match status" value="1"/>
</dbReference>
<comment type="similarity">
    <text evidence="2">Belongs to the AB hydrolase superfamily. Lipase family.</text>
</comment>
<evidence type="ECO:0000256" key="1">
    <source>
        <dbReference type="ARBA" id="ARBA00004229"/>
    </source>
</evidence>
<keyword evidence="3" id="KW-0150">Chloroplast</keyword>
<evidence type="ECO:0000256" key="4">
    <source>
        <dbReference type="ARBA" id="ARBA00022640"/>
    </source>
</evidence>
<dbReference type="RefSeq" id="XP_048139297.1">
    <property type="nucleotide sequence ID" value="XM_048283340.1"/>
</dbReference>
<sequence>MATPYGQLFFRDHTHHSKIFTIINPISPSITSIRFSCGGLTRRESPANGRLFIQNVSSKSESLCIVPAWTSESLCIVPAWTAIEKPSNNLASSWEEIHGKSDWVGLLDPIDPLLQAELIHYGEMAQASYDAFDPHPLSKYCGSCRFKPSEFFRSLEFPRVGYEVTRYLYASCKIHNRPRFLKKSLWREGWSESANWFGYVAVSDDEMSKALGRRDIAIVWRGTVRKPEWIADAMYSMSPIRQKGIPCPDGNTKVESGFLHVYTEKDENSRFCKHSAREHVLQEVKRLIQKHAEEDLSITVAGHSLGSALAILSAYDMAETGTDIKQDGKIVPKCVFSFAGPRVGNAGFKKRVEELGVKVLRVLNIHDKVPTVPGMIFNEKVPSMMRKMHCYSHISTELALNHENSPYLKDKGDLLCYHDMEVLLHLLDGYKGKGQKFELASKRDIALVNKATDFLKDELLIPPKWMQLENKGLVRGQDGRWTQPERQDLGDHFECVNLVAGLV</sequence>
<proteinExistence type="inferred from homology"/>
<evidence type="ECO:0000256" key="7">
    <source>
        <dbReference type="ARBA" id="ARBA00022963"/>
    </source>
</evidence>
<keyword evidence="8" id="KW-0443">Lipid metabolism</keyword>
<reference evidence="11" key="2">
    <citation type="submission" date="2025-08" db="UniProtKB">
        <authorList>
            <consortium name="RefSeq"/>
        </authorList>
    </citation>
    <scope>IDENTIFICATION</scope>
    <source>
        <tissue evidence="11">Leaf</tissue>
    </source>
</reference>
<gene>
    <name evidence="11" type="primary">LOC115748751</name>
</gene>
<evidence type="ECO:0000256" key="2">
    <source>
        <dbReference type="ARBA" id="ARBA00010701"/>
    </source>
</evidence>
<evidence type="ECO:0000256" key="5">
    <source>
        <dbReference type="ARBA" id="ARBA00022801"/>
    </source>
</evidence>
<dbReference type="CDD" id="cd00519">
    <property type="entry name" value="Lipase_3"/>
    <property type="match status" value="1"/>
</dbReference>
<keyword evidence="6" id="KW-0809">Transit peptide</keyword>
<evidence type="ECO:0000313" key="11">
    <source>
        <dbReference type="RefSeq" id="XP_048139297.1"/>
    </source>
</evidence>
<keyword evidence="10" id="KW-1185">Reference proteome</keyword>
<reference evidence="10" key="1">
    <citation type="submission" date="2025-05" db="UniProtKB">
        <authorList>
            <consortium name="RefSeq"/>
        </authorList>
    </citation>
    <scope>NUCLEOTIDE SEQUENCE [LARGE SCALE GENOMIC DNA]</scope>
</reference>
<keyword evidence="7" id="KW-0442">Lipid degradation</keyword>
<dbReference type="Pfam" id="PF01764">
    <property type="entry name" value="Lipase_3"/>
    <property type="match status" value="1"/>
</dbReference>
<dbReference type="Proteomes" id="UP000827889">
    <property type="component" value="Chromosome 1"/>
</dbReference>
<keyword evidence="5" id="KW-0378">Hydrolase</keyword>
<accession>A0ABM3HRS6</accession>
<feature type="domain" description="Fungal lipase-type" evidence="9">
    <location>
        <begin position="218"/>
        <end position="375"/>
    </location>
</feature>
<evidence type="ECO:0000313" key="10">
    <source>
        <dbReference type="Proteomes" id="UP000827889"/>
    </source>
</evidence>
<evidence type="ECO:0000256" key="3">
    <source>
        <dbReference type="ARBA" id="ARBA00022528"/>
    </source>
</evidence>
<dbReference type="InterPro" id="IPR029058">
    <property type="entry name" value="AB_hydrolase_fold"/>
</dbReference>
<organism evidence="10 11">
    <name type="scientific">Rhodamnia argentea</name>
    <dbReference type="NCBI Taxonomy" id="178133"/>
    <lineage>
        <taxon>Eukaryota</taxon>
        <taxon>Viridiplantae</taxon>
        <taxon>Streptophyta</taxon>
        <taxon>Embryophyta</taxon>
        <taxon>Tracheophyta</taxon>
        <taxon>Spermatophyta</taxon>
        <taxon>Magnoliopsida</taxon>
        <taxon>eudicotyledons</taxon>
        <taxon>Gunneridae</taxon>
        <taxon>Pentapetalae</taxon>
        <taxon>rosids</taxon>
        <taxon>malvids</taxon>
        <taxon>Myrtales</taxon>
        <taxon>Myrtaceae</taxon>
        <taxon>Myrtoideae</taxon>
        <taxon>Myrteae</taxon>
        <taxon>Australasian group</taxon>
        <taxon>Rhodamnia</taxon>
    </lineage>
</organism>
<dbReference type="InterPro" id="IPR002921">
    <property type="entry name" value="Fungal_lipase-type"/>
</dbReference>
<dbReference type="SUPFAM" id="SSF53474">
    <property type="entry name" value="alpha/beta-Hydrolases"/>
    <property type="match status" value="1"/>
</dbReference>
<evidence type="ECO:0000256" key="6">
    <source>
        <dbReference type="ARBA" id="ARBA00022946"/>
    </source>
</evidence>
<protein>
    <submittedName>
        <fullName evidence="11">Phospholipase A1-Igamma2, chloroplastic-like</fullName>
    </submittedName>
</protein>
<dbReference type="Gene3D" id="3.40.50.1820">
    <property type="entry name" value="alpha/beta hydrolase"/>
    <property type="match status" value="1"/>
</dbReference>
<comment type="subcellular location">
    <subcellularLocation>
        <location evidence="1">Plastid</location>
        <location evidence="1">Chloroplast</location>
    </subcellularLocation>
</comment>
<evidence type="ECO:0000256" key="8">
    <source>
        <dbReference type="ARBA" id="ARBA00023098"/>
    </source>
</evidence>
<dbReference type="GeneID" id="115748751"/>